<dbReference type="STRING" id="1121365.GCA_000375365_01475"/>
<reference evidence="3 4" key="1">
    <citation type="submission" date="2017-12" db="EMBL/GenBank/DDBJ databases">
        <title>Corynebacterium mastitidis 16-1433 Genome.</title>
        <authorList>
            <person name="Gulvik C.A."/>
        </authorList>
    </citation>
    <scope>NUCLEOTIDE SEQUENCE [LARGE SCALE GENOMIC DNA]</scope>
    <source>
        <strain evidence="3 4">16-1433</strain>
    </source>
</reference>
<feature type="region of interest" description="Disordered" evidence="1">
    <location>
        <begin position="105"/>
        <end position="129"/>
    </location>
</feature>
<gene>
    <name evidence="3" type="ORF">CXB45_07625</name>
</gene>
<evidence type="ECO:0000256" key="2">
    <source>
        <dbReference type="SAM" id="SignalP"/>
    </source>
</evidence>
<dbReference type="Proteomes" id="UP000233249">
    <property type="component" value="Unassembled WGS sequence"/>
</dbReference>
<proteinExistence type="predicted"/>
<sequence length="227" mass="24683">MNSRRSLPFSSVAAPAVLAVALTSCSSAEPESPDVTDVPAGIRIAAAADSPEQQALAHLYRMAMAEENVAATVEVRDYPGKDRLQWLLDPEVDMVVGCTGELLSHSSPHQAEELRDEMGGDDSNPNSQEGLERTYETLMGTLGYEYGVPDPSPAQGCADEVPEDDVLPQSILPVFRKLSVGREGLKEMNRLTRLITTHDVETLVEEVRASKDARATAEQWYRDNASV</sequence>
<evidence type="ECO:0000313" key="4">
    <source>
        <dbReference type="Proteomes" id="UP000233249"/>
    </source>
</evidence>
<dbReference type="RefSeq" id="WP_101173916.1">
    <property type="nucleotide sequence ID" value="NZ_PJAF01000021.1"/>
</dbReference>
<accession>A0A2N0X6I8</accession>
<organism evidence="3 4">
    <name type="scientific">Corynebacterium mastitidis</name>
    <dbReference type="NCBI Taxonomy" id="161890"/>
    <lineage>
        <taxon>Bacteria</taxon>
        <taxon>Bacillati</taxon>
        <taxon>Actinomycetota</taxon>
        <taxon>Actinomycetes</taxon>
        <taxon>Mycobacteriales</taxon>
        <taxon>Corynebacteriaceae</taxon>
        <taxon>Corynebacterium</taxon>
    </lineage>
</organism>
<dbReference type="EMBL" id="PJAF01000021">
    <property type="protein sequence ID" value="PKF68315.1"/>
    <property type="molecule type" value="Genomic_DNA"/>
</dbReference>
<dbReference type="Gene3D" id="3.40.190.10">
    <property type="entry name" value="Periplasmic binding protein-like II"/>
    <property type="match status" value="1"/>
</dbReference>
<feature type="signal peptide" evidence="2">
    <location>
        <begin position="1"/>
        <end position="28"/>
    </location>
</feature>
<comment type="caution">
    <text evidence="3">The sequence shown here is derived from an EMBL/GenBank/DDBJ whole genome shotgun (WGS) entry which is preliminary data.</text>
</comment>
<dbReference type="AlphaFoldDB" id="A0A2N0X6I8"/>
<feature type="chain" id="PRO_5014631720" description="ABC-type glycine betaine transport system substrate-binding domain-containing protein" evidence="2">
    <location>
        <begin position="29"/>
        <end position="227"/>
    </location>
</feature>
<dbReference type="OrthoDB" id="4423830at2"/>
<keyword evidence="2" id="KW-0732">Signal</keyword>
<evidence type="ECO:0000256" key="1">
    <source>
        <dbReference type="SAM" id="MobiDB-lite"/>
    </source>
</evidence>
<evidence type="ECO:0008006" key="5">
    <source>
        <dbReference type="Google" id="ProtNLM"/>
    </source>
</evidence>
<name>A0A2N0X6I8_9CORY</name>
<protein>
    <recommendedName>
        <fullName evidence="5">ABC-type glycine betaine transport system substrate-binding domain-containing protein</fullName>
    </recommendedName>
</protein>
<dbReference type="PROSITE" id="PS51257">
    <property type="entry name" value="PROKAR_LIPOPROTEIN"/>
    <property type="match status" value="1"/>
</dbReference>
<evidence type="ECO:0000313" key="3">
    <source>
        <dbReference type="EMBL" id="PKF68315.1"/>
    </source>
</evidence>